<feature type="non-terminal residue" evidence="1">
    <location>
        <position position="1"/>
    </location>
</feature>
<evidence type="ECO:0000313" key="2">
    <source>
        <dbReference type="Proteomes" id="UP000838756"/>
    </source>
</evidence>
<gene>
    <name evidence="1" type="primary">jg5079</name>
    <name evidence="1" type="ORF">PAEG_LOCUS7876</name>
</gene>
<keyword evidence="2" id="KW-1185">Reference proteome</keyword>
<dbReference type="Proteomes" id="UP000838756">
    <property type="component" value="Unassembled WGS sequence"/>
</dbReference>
<sequence length="76" mass="9270">FKRVMEETLKNIRWSKHWFFESQERAVALQTKNYSLNMLVEWLTPSTEELIPVLDADEEAKLRYIQLIRKRRFLAN</sequence>
<comment type="caution">
    <text evidence="1">The sequence shown here is derived from an EMBL/GenBank/DDBJ whole genome shotgun (WGS) entry which is preliminary data.</text>
</comment>
<organism evidence="1 2">
    <name type="scientific">Pararge aegeria aegeria</name>
    <dbReference type="NCBI Taxonomy" id="348720"/>
    <lineage>
        <taxon>Eukaryota</taxon>
        <taxon>Metazoa</taxon>
        <taxon>Ecdysozoa</taxon>
        <taxon>Arthropoda</taxon>
        <taxon>Hexapoda</taxon>
        <taxon>Insecta</taxon>
        <taxon>Pterygota</taxon>
        <taxon>Neoptera</taxon>
        <taxon>Endopterygota</taxon>
        <taxon>Lepidoptera</taxon>
        <taxon>Glossata</taxon>
        <taxon>Ditrysia</taxon>
        <taxon>Papilionoidea</taxon>
        <taxon>Nymphalidae</taxon>
        <taxon>Satyrinae</taxon>
        <taxon>Satyrini</taxon>
        <taxon>Parargina</taxon>
        <taxon>Pararge</taxon>
    </lineage>
</organism>
<reference evidence="1" key="1">
    <citation type="submission" date="2022-03" db="EMBL/GenBank/DDBJ databases">
        <authorList>
            <person name="Lindestad O."/>
        </authorList>
    </citation>
    <scope>NUCLEOTIDE SEQUENCE</scope>
</reference>
<protein>
    <submittedName>
        <fullName evidence="1">Jg5079 protein</fullName>
    </submittedName>
</protein>
<evidence type="ECO:0000313" key="1">
    <source>
        <dbReference type="EMBL" id="CAH2227347.1"/>
    </source>
</evidence>
<proteinExistence type="predicted"/>
<dbReference type="AlphaFoldDB" id="A0A8S4R373"/>
<dbReference type="OrthoDB" id="10561437at2759"/>
<dbReference type="EMBL" id="CAKXAJ010022949">
    <property type="protein sequence ID" value="CAH2227347.1"/>
    <property type="molecule type" value="Genomic_DNA"/>
</dbReference>
<accession>A0A8S4R373</accession>
<name>A0A8S4R373_9NEOP</name>